<dbReference type="OrthoDB" id="5424209at2759"/>
<comment type="caution">
    <text evidence="1">The sequence shown here is derived from an EMBL/GenBank/DDBJ whole genome shotgun (WGS) entry which is preliminary data.</text>
</comment>
<sequence>MPLYAAAPSEEESEHYYDGLPSRPRLISRSSQRVWTPQRGALWEAAEKELRPIDDHDIVSLWNMEGQNSLRSSVIEILDLLAIDWRSLDVLRIGLEESGFFPAVIAIGVSDAVKFPETSDAIRSIMILLNSLELNDVEVEFRTSYVNRLSIADANHNTVHPAYQATAHQLSDVVGNSIASGHTPGVEGTRGVFLRTVDPHVPKQTFALTCRHVFYASSEAGDLKPSAQSLPIRTALQPGNLTLQRLEEDMADSRSVWESQLKPMIERQDWDTSVHAEMVEPKAKLETVGKLEARLKQISTTASRVIGTAAFSRTPAVKFHDHMSDWVLVKLDQQAFENDISQLTNLVYLPNLNLNSQFGKKESTGSIPATGLFRLNGHVPSSEFWPIAKPIVKGKIVGKCGRTTGHTWGTINQCQSVIRSPSASNVMMKSTEICVIHYDKPKHKVFSAKGDSGSTVFDLLGRVVGTLSAGATAQEVGADLDFWNVDLACDISYVSPLAWQLEDMEDFGIKLEVA</sequence>
<gene>
    <name evidence="1" type="ORF">GQ607_012658</name>
</gene>
<dbReference type="SUPFAM" id="SSF50494">
    <property type="entry name" value="Trypsin-like serine proteases"/>
    <property type="match status" value="1"/>
</dbReference>
<organism evidence="1 2">
    <name type="scientific">Colletotrichum asianum</name>
    <dbReference type="NCBI Taxonomy" id="702518"/>
    <lineage>
        <taxon>Eukaryota</taxon>
        <taxon>Fungi</taxon>
        <taxon>Dikarya</taxon>
        <taxon>Ascomycota</taxon>
        <taxon>Pezizomycotina</taxon>
        <taxon>Sordariomycetes</taxon>
        <taxon>Hypocreomycetidae</taxon>
        <taxon>Glomerellales</taxon>
        <taxon>Glomerellaceae</taxon>
        <taxon>Colletotrichum</taxon>
        <taxon>Colletotrichum gloeosporioides species complex</taxon>
    </lineage>
</organism>
<evidence type="ECO:0000313" key="1">
    <source>
        <dbReference type="EMBL" id="KAF0320064.1"/>
    </source>
</evidence>
<dbReference type="Proteomes" id="UP000434172">
    <property type="component" value="Unassembled WGS sequence"/>
</dbReference>
<dbReference type="InterPro" id="IPR009003">
    <property type="entry name" value="Peptidase_S1_PA"/>
</dbReference>
<protein>
    <submittedName>
        <fullName evidence="1">Uncharacterized protein</fullName>
    </submittedName>
</protein>
<name>A0A8H3ZHK7_9PEZI</name>
<dbReference type="AlphaFoldDB" id="A0A8H3ZHK7"/>
<keyword evidence="2" id="KW-1185">Reference proteome</keyword>
<reference evidence="1 2" key="1">
    <citation type="submission" date="2019-12" db="EMBL/GenBank/DDBJ databases">
        <title>A genome sequence resource for the geographically widespread anthracnose pathogen Colletotrichum asianum.</title>
        <authorList>
            <person name="Meng Y."/>
        </authorList>
    </citation>
    <scope>NUCLEOTIDE SEQUENCE [LARGE SCALE GENOMIC DNA]</scope>
    <source>
        <strain evidence="1 2">ICMP 18580</strain>
    </source>
</reference>
<proteinExistence type="predicted"/>
<accession>A0A8H3ZHK7</accession>
<evidence type="ECO:0000313" key="2">
    <source>
        <dbReference type="Proteomes" id="UP000434172"/>
    </source>
</evidence>
<dbReference type="EMBL" id="WOWK01000087">
    <property type="protein sequence ID" value="KAF0320064.1"/>
    <property type="molecule type" value="Genomic_DNA"/>
</dbReference>